<evidence type="ECO:0000256" key="3">
    <source>
        <dbReference type="ARBA" id="ARBA00022692"/>
    </source>
</evidence>
<sequence length="199" mass="22303">MSLSKPQPSYMQMYLTELQANPIRTKSCTTGTLNALSELLATYLSGDKDPNTGSYFTSRIIKMALYGFFVSAPLSHYLVLGLQRAFRGRVGLKWKVLQILASNAILAPIQASVFIIFMSLIAGARSVKQVVASYKAGILPVLRTNWIVSPISLAIAQACIPEHAWVPFFSFVAFFISTYNNYLVKRRRLQQQKSQEKRD</sequence>
<accession>A0A060TGQ6</accession>
<dbReference type="InterPro" id="IPR007248">
    <property type="entry name" value="Mpv17_PMP22"/>
</dbReference>
<evidence type="ECO:0000313" key="7">
    <source>
        <dbReference type="EMBL" id="CDP38346.1"/>
    </source>
</evidence>
<feature type="transmembrane region" description="Helical" evidence="6">
    <location>
        <begin position="100"/>
        <end position="124"/>
    </location>
</feature>
<comment type="subcellular location">
    <subcellularLocation>
        <location evidence="1">Membrane</location>
        <topology evidence="1">Multi-pass membrane protein</topology>
    </subcellularLocation>
</comment>
<organism evidence="7">
    <name type="scientific">Blastobotrys adeninivorans</name>
    <name type="common">Yeast</name>
    <name type="synonym">Arxula adeninivorans</name>
    <dbReference type="NCBI Taxonomy" id="409370"/>
    <lineage>
        <taxon>Eukaryota</taxon>
        <taxon>Fungi</taxon>
        <taxon>Dikarya</taxon>
        <taxon>Ascomycota</taxon>
        <taxon>Saccharomycotina</taxon>
        <taxon>Dipodascomycetes</taxon>
        <taxon>Dipodascales</taxon>
        <taxon>Trichomonascaceae</taxon>
        <taxon>Blastobotrys</taxon>
    </lineage>
</organism>
<dbReference type="PANTHER" id="PTHR11266">
    <property type="entry name" value="PEROXISOMAL MEMBRANE PROTEIN 2, PXMP2 MPV17"/>
    <property type="match status" value="1"/>
</dbReference>
<evidence type="ECO:0000256" key="5">
    <source>
        <dbReference type="ARBA" id="ARBA00023136"/>
    </source>
</evidence>
<feature type="transmembrane region" description="Helical" evidence="6">
    <location>
        <begin position="63"/>
        <end position="80"/>
    </location>
</feature>
<proteinExistence type="inferred from homology"/>
<comment type="similarity">
    <text evidence="2 6">Belongs to the peroxisomal membrane protein PXMP2/4 family.</text>
</comment>
<keyword evidence="4 6" id="KW-1133">Transmembrane helix</keyword>
<dbReference type="PhylomeDB" id="A0A060TGQ6"/>
<protein>
    <submittedName>
        <fullName evidence="7">ARAD1D32626p</fullName>
    </submittedName>
</protein>
<evidence type="ECO:0000256" key="2">
    <source>
        <dbReference type="ARBA" id="ARBA00006824"/>
    </source>
</evidence>
<dbReference type="Pfam" id="PF04117">
    <property type="entry name" value="Mpv17_PMP22"/>
    <property type="match status" value="1"/>
</dbReference>
<dbReference type="AlphaFoldDB" id="A0A060TGQ6"/>
<dbReference type="PANTHER" id="PTHR11266:SF93">
    <property type="entry name" value="INTEGRAL MEMBRANE PROTEIN 25D9-6"/>
    <property type="match status" value="1"/>
</dbReference>
<name>A0A060TGQ6_BLAAD</name>
<reference evidence="7" key="2">
    <citation type="submission" date="2014-06" db="EMBL/GenBank/DDBJ databases">
        <title>The complete genome of Blastobotrys (Arxula) adeninivorans LS3 - a yeast of biotechnological interest.</title>
        <authorList>
            <person name="Kunze G."/>
            <person name="Gaillardin C."/>
            <person name="Czernicka M."/>
            <person name="Durrens P."/>
            <person name="Martin T."/>
            <person name="Boer E."/>
            <person name="Gabaldon T."/>
            <person name="Cruz J."/>
            <person name="Talla E."/>
            <person name="Marck C."/>
            <person name="Goffeau A."/>
            <person name="Barbe V."/>
            <person name="Baret P."/>
            <person name="Baronian K."/>
            <person name="Beier S."/>
            <person name="Bleykasten C."/>
            <person name="Bode R."/>
            <person name="Casaregola S."/>
            <person name="Despons L."/>
            <person name="Fairhead C."/>
            <person name="Giersberg M."/>
            <person name="Gierski P."/>
            <person name="Hahnel U."/>
            <person name="Hartmann A."/>
            <person name="Jankowska D."/>
            <person name="Jubin C."/>
            <person name="Jung P."/>
            <person name="Lafontaine I."/>
            <person name="Leh-Louis V."/>
            <person name="Lemaire M."/>
            <person name="Marcet-Houben M."/>
            <person name="Mascher M."/>
            <person name="Morel G."/>
            <person name="Richard G.-F."/>
            <person name="Riechen J."/>
            <person name="Sacerdot C."/>
            <person name="Sarkar A."/>
            <person name="Savel G."/>
            <person name="Schacherer J."/>
            <person name="Sherman D."/>
            <person name="Straub M.-L."/>
            <person name="Stein N."/>
            <person name="Thierry A."/>
            <person name="Trautwein-Schult A."/>
            <person name="Westhof E."/>
            <person name="Worch S."/>
            <person name="Dujon B."/>
            <person name="Souciet J.-L."/>
            <person name="Wincker P."/>
            <person name="Scholz U."/>
            <person name="Neuveglise N."/>
        </authorList>
    </citation>
    <scope>NUCLEOTIDE SEQUENCE</scope>
    <source>
        <strain evidence="7">LS3</strain>
    </source>
</reference>
<keyword evidence="3 6" id="KW-0812">Transmembrane</keyword>
<gene>
    <name evidence="7" type="ORF">GNLVRS02_ARAD1D32626g</name>
</gene>
<dbReference type="GO" id="GO:0005778">
    <property type="term" value="C:peroxisomal membrane"/>
    <property type="evidence" value="ECO:0007669"/>
    <property type="project" value="TreeGrafter"/>
</dbReference>
<evidence type="ECO:0000256" key="6">
    <source>
        <dbReference type="RuleBase" id="RU363053"/>
    </source>
</evidence>
<reference evidence="7" key="1">
    <citation type="submission" date="2014-02" db="EMBL/GenBank/DDBJ databases">
        <authorList>
            <person name="Genoscope - CEA"/>
        </authorList>
    </citation>
    <scope>NUCLEOTIDE SEQUENCE</scope>
    <source>
        <strain evidence="7">LS3</strain>
    </source>
</reference>
<keyword evidence="5 6" id="KW-0472">Membrane</keyword>
<feature type="transmembrane region" description="Helical" evidence="6">
    <location>
        <begin position="164"/>
        <end position="184"/>
    </location>
</feature>
<evidence type="ECO:0000256" key="1">
    <source>
        <dbReference type="ARBA" id="ARBA00004141"/>
    </source>
</evidence>
<evidence type="ECO:0000256" key="4">
    <source>
        <dbReference type="ARBA" id="ARBA00022989"/>
    </source>
</evidence>
<dbReference type="EMBL" id="HG937694">
    <property type="protein sequence ID" value="CDP38346.1"/>
    <property type="molecule type" value="Genomic_DNA"/>
</dbReference>